<evidence type="ECO:0000256" key="11">
    <source>
        <dbReference type="ARBA" id="ARBA00023136"/>
    </source>
</evidence>
<protein>
    <submittedName>
        <fullName evidence="15">Cytochrome b</fullName>
    </submittedName>
</protein>
<evidence type="ECO:0000256" key="5">
    <source>
        <dbReference type="ARBA" id="ARBA00022617"/>
    </source>
</evidence>
<evidence type="ECO:0000256" key="8">
    <source>
        <dbReference type="ARBA" id="ARBA00022982"/>
    </source>
</evidence>
<dbReference type="GO" id="GO:0046872">
    <property type="term" value="F:metal ion binding"/>
    <property type="evidence" value="ECO:0007669"/>
    <property type="project" value="UniProtKB-KW"/>
</dbReference>
<evidence type="ECO:0000256" key="1">
    <source>
        <dbReference type="ARBA" id="ARBA00001970"/>
    </source>
</evidence>
<dbReference type="GO" id="GO:0020037">
    <property type="term" value="F:heme binding"/>
    <property type="evidence" value="ECO:0007669"/>
    <property type="project" value="TreeGrafter"/>
</dbReference>
<comment type="cofactor">
    <cofactor evidence="1">
        <name>heme b</name>
        <dbReference type="ChEBI" id="CHEBI:60344"/>
    </cofactor>
</comment>
<dbReference type="InterPro" id="IPR052168">
    <property type="entry name" value="Cytochrome_b561_oxidase"/>
</dbReference>
<dbReference type="RefSeq" id="WP_127189706.1">
    <property type="nucleotide sequence ID" value="NZ_RZNJ01000007.1"/>
</dbReference>
<comment type="similarity">
    <text evidence="12">Belongs to the cytochrome b561 family.</text>
</comment>
<evidence type="ECO:0000256" key="4">
    <source>
        <dbReference type="ARBA" id="ARBA00022475"/>
    </source>
</evidence>
<feature type="domain" description="Cytochrome b561 bacterial/Ni-hydrogenase" evidence="14">
    <location>
        <begin position="9"/>
        <end position="181"/>
    </location>
</feature>
<dbReference type="OrthoDB" id="1247465at2"/>
<evidence type="ECO:0000313" key="16">
    <source>
        <dbReference type="Proteomes" id="UP000281547"/>
    </source>
</evidence>
<gene>
    <name evidence="15" type="ORF">EMQ25_16490</name>
</gene>
<name>A0A433X3E4_9HYPH</name>
<proteinExistence type="inferred from homology"/>
<evidence type="ECO:0000256" key="9">
    <source>
        <dbReference type="ARBA" id="ARBA00022989"/>
    </source>
</evidence>
<keyword evidence="4" id="KW-1003">Cell membrane</keyword>
<keyword evidence="16" id="KW-1185">Reference proteome</keyword>
<keyword evidence="6 13" id="KW-0812">Transmembrane</keyword>
<evidence type="ECO:0000256" key="7">
    <source>
        <dbReference type="ARBA" id="ARBA00022723"/>
    </source>
</evidence>
<feature type="transmembrane region" description="Helical" evidence="13">
    <location>
        <begin position="48"/>
        <end position="69"/>
    </location>
</feature>
<dbReference type="SUPFAM" id="SSF81342">
    <property type="entry name" value="Transmembrane di-heme cytochromes"/>
    <property type="match status" value="1"/>
</dbReference>
<keyword evidence="10" id="KW-0408">Iron</keyword>
<organism evidence="15 16">
    <name type="scientific">Arsenicitalea aurantiaca</name>
    <dbReference type="NCBI Taxonomy" id="1783274"/>
    <lineage>
        <taxon>Bacteria</taxon>
        <taxon>Pseudomonadati</taxon>
        <taxon>Pseudomonadota</taxon>
        <taxon>Alphaproteobacteria</taxon>
        <taxon>Hyphomicrobiales</taxon>
        <taxon>Devosiaceae</taxon>
        <taxon>Arsenicitalea</taxon>
    </lineage>
</organism>
<evidence type="ECO:0000256" key="12">
    <source>
        <dbReference type="ARBA" id="ARBA00037975"/>
    </source>
</evidence>
<keyword evidence="5" id="KW-0349">Heme</keyword>
<evidence type="ECO:0000259" key="14">
    <source>
        <dbReference type="Pfam" id="PF01292"/>
    </source>
</evidence>
<evidence type="ECO:0000256" key="6">
    <source>
        <dbReference type="ARBA" id="ARBA00022692"/>
    </source>
</evidence>
<comment type="subcellular location">
    <subcellularLocation>
        <location evidence="2">Cell membrane</location>
        <topology evidence="2">Multi-pass membrane protein</topology>
    </subcellularLocation>
</comment>
<evidence type="ECO:0000256" key="13">
    <source>
        <dbReference type="SAM" id="Phobius"/>
    </source>
</evidence>
<dbReference type="PANTHER" id="PTHR30529">
    <property type="entry name" value="CYTOCHROME B561"/>
    <property type="match status" value="1"/>
</dbReference>
<reference evidence="15 16" key="1">
    <citation type="journal article" date="2016" name="Int. J. Syst. Evol. Microbiol.">
        <title>Arsenicitalea aurantiaca gen. nov., sp. nov., a new member of the family Hyphomicrobiaceae, isolated from high-arsenic sediment.</title>
        <authorList>
            <person name="Mu Y."/>
            <person name="Zhou L."/>
            <person name="Zeng X.C."/>
            <person name="Liu L."/>
            <person name="Pan Y."/>
            <person name="Chen X."/>
            <person name="Wang J."/>
            <person name="Li S."/>
            <person name="Li W.J."/>
            <person name="Wang Y."/>
        </authorList>
    </citation>
    <scope>NUCLEOTIDE SEQUENCE [LARGE SCALE GENOMIC DNA]</scope>
    <source>
        <strain evidence="15 16">42-50</strain>
    </source>
</reference>
<keyword evidence="11 13" id="KW-0472">Membrane</keyword>
<dbReference type="InterPro" id="IPR016174">
    <property type="entry name" value="Di-haem_cyt_TM"/>
</dbReference>
<dbReference type="AlphaFoldDB" id="A0A433X3E4"/>
<dbReference type="PANTHER" id="PTHR30529:SF1">
    <property type="entry name" value="CYTOCHROME B561 HOMOLOG 2"/>
    <property type="match status" value="1"/>
</dbReference>
<dbReference type="Gene3D" id="1.20.950.20">
    <property type="entry name" value="Transmembrane di-heme cytochromes, Chain C"/>
    <property type="match status" value="1"/>
</dbReference>
<dbReference type="EMBL" id="RZNJ01000007">
    <property type="protein sequence ID" value="RUT28571.1"/>
    <property type="molecule type" value="Genomic_DNA"/>
</dbReference>
<dbReference type="Pfam" id="PF01292">
    <property type="entry name" value="Ni_hydr_CYTB"/>
    <property type="match status" value="1"/>
</dbReference>
<feature type="transmembrane region" description="Helical" evidence="13">
    <location>
        <begin position="148"/>
        <end position="168"/>
    </location>
</feature>
<keyword evidence="7" id="KW-0479">Metal-binding</keyword>
<dbReference type="GO" id="GO:0022904">
    <property type="term" value="P:respiratory electron transport chain"/>
    <property type="evidence" value="ECO:0007669"/>
    <property type="project" value="InterPro"/>
</dbReference>
<dbReference type="GO" id="GO:0005886">
    <property type="term" value="C:plasma membrane"/>
    <property type="evidence" value="ECO:0007669"/>
    <property type="project" value="UniProtKB-SubCell"/>
</dbReference>
<evidence type="ECO:0000256" key="2">
    <source>
        <dbReference type="ARBA" id="ARBA00004651"/>
    </source>
</evidence>
<keyword evidence="9 13" id="KW-1133">Transmembrane helix</keyword>
<dbReference type="InterPro" id="IPR011577">
    <property type="entry name" value="Cyt_b561_bac/Ni-Hgenase"/>
</dbReference>
<dbReference type="GO" id="GO:0009055">
    <property type="term" value="F:electron transfer activity"/>
    <property type="evidence" value="ECO:0007669"/>
    <property type="project" value="InterPro"/>
</dbReference>
<evidence type="ECO:0000256" key="10">
    <source>
        <dbReference type="ARBA" id="ARBA00023004"/>
    </source>
</evidence>
<keyword evidence="8" id="KW-0249">Electron transport</keyword>
<comment type="caution">
    <text evidence="15">The sequence shown here is derived from an EMBL/GenBank/DDBJ whole genome shotgun (WGS) entry which is preliminary data.</text>
</comment>
<feature type="transmembrane region" description="Helical" evidence="13">
    <location>
        <begin position="89"/>
        <end position="112"/>
    </location>
</feature>
<feature type="transmembrane region" description="Helical" evidence="13">
    <location>
        <begin position="12"/>
        <end position="36"/>
    </location>
</feature>
<dbReference type="Proteomes" id="UP000281547">
    <property type="component" value="Unassembled WGS sequence"/>
</dbReference>
<evidence type="ECO:0000256" key="3">
    <source>
        <dbReference type="ARBA" id="ARBA00022448"/>
    </source>
</evidence>
<sequence length="183" mass="20330">MSRTDQAGRYHAVAIFLHWLMALFILTTIPVGIIMAQEGLPRDLQDRLFLYHKNIGVVLLLLVAVRIAFRAFNPPPPFPASMPRAQRLIAAFTHYGLYLLVIVMGVSGYIYVIAGGFPIEGLNAIGFPRLVGENEALSDRAHAIHSAVRFPLVLLVLLHVGAALYHLAIKRDGVFQRMLPGRR</sequence>
<evidence type="ECO:0000313" key="15">
    <source>
        <dbReference type="EMBL" id="RUT28571.1"/>
    </source>
</evidence>
<accession>A0A433X3E4</accession>
<keyword evidence="3" id="KW-0813">Transport</keyword>